<sequence>MLASFFTLAFAAAAWAAPLALDVRATTCYSGVYIIGARGTDEDAGYGSVASVVTSVIAAIPHSGGIALDYPASWADPLYPSSVTDGINTLISLVQQYADTCGGKIVLVGFSQGANVITDALAGGVDKPTPLSANYVKYISAVAVFGDPSFTHGQSFDSGTDTSDDGIFSRGGSSLALLNTYAGKIQSYCDNGDVYCASGDDTSAHSQEVPTWGSAAVQFIVNHSK</sequence>
<evidence type="ECO:0000256" key="3">
    <source>
        <dbReference type="SAM" id="SignalP"/>
    </source>
</evidence>
<evidence type="ECO:0000256" key="2">
    <source>
        <dbReference type="ARBA" id="ARBA00023157"/>
    </source>
</evidence>
<evidence type="ECO:0000313" key="5">
    <source>
        <dbReference type="Proteomes" id="UP000182658"/>
    </source>
</evidence>
<keyword evidence="2" id="KW-1015">Disulfide bond</keyword>
<dbReference type="InParanoid" id="A0A1J7JLR4"/>
<dbReference type="OrthoDB" id="2586582at2759"/>
<evidence type="ECO:0000313" key="4">
    <source>
        <dbReference type="EMBL" id="OIW28642.1"/>
    </source>
</evidence>
<dbReference type="PANTHER" id="PTHR33630:SF9">
    <property type="entry name" value="CUTINASE 4"/>
    <property type="match status" value="1"/>
</dbReference>
<accession>A0A1J7JLR4</accession>
<dbReference type="EMBL" id="KV875098">
    <property type="protein sequence ID" value="OIW28642.1"/>
    <property type="molecule type" value="Genomic_DNA"/>
</dbReference>
<keyword evidence="3" id="KW-0732">Signal</keyword>
<dbReference type="SUPFAM" id="SSF53474">
    <property type="entry name" value="alpha/beta-Hydrolases"/>
    <property type="match status" value="1"/>
</dbReference>
<protein>
    <submittedName>
        <fullName evidence="4">Putative acetylxylan esterase 2</fullName>
    </submittedName>
</protein>
<dbReference type="Gene3D" id="3.40.50.1820">
    <property type="entry name" value="alpha/beta hydrolase"/>
    <property type="match status" value="1"/>
</dbReference>
<gene>
    <name evidence="4" type="ORF">CONLIGDRAFT_703748</name>
</gene>
<feature type="signal peptide" evidence="3">
    <location>
        <begin position="1"/>
        <end position="16"/>
    </location>
</feature>
<name>A0A1J7JLR4_9PEZI</name>
<proteinExistence type="predicted"/>
<dbReference type="SMART" id="SM01110">
    <property type="entry name" value="Cutinase"/>
    <property type="match status" value="1"/>
</dbReference>
<dbReference type="InterPro" id="IPR000675">
    <property type="entry name" value="Cutinase/axe"/>
</dbReference>
<dbReference type="Proteomes" id="UP000182658">
    <property type="component" value="Unassembled WGS sequence"/>
</dbReference>
<keyword evidence="1" id="KW-0378">Hydrolase</keyword>
<reference evidence="4 5" key="1">
    <citation type="submission" date="2016-10" db="EMBL/GenBank/DDBJ databases">
        <title>Draft genome sequence of Coniochaeta ligniaria NRRL30616, a lignocellulolytic fungus for bioabatement of inhibitors in plant biomass hydrolysates.</title>
        <authorList>
            <consortium name="DOE Joint Genome Institute"/>
            <person name="Jimenez D.J."/>
            <person name="Hector R.E."/>
            <person name="Riley R."/>
            <person name="Sun H."/>
            <person name="Grigoriev I.V."/>
            <person name="Van Elsas J.D."/>
            <person name="Nichols N.N."/>
        </authorList>
    </citation>
    <scope>NUCLEOTIDE SEQUENCE [LARGE SCALE GENOMIC DNA]</scope>
    <source>
        <strain evidence="4 5">NRRL 30616</strain>
    </source>
</reference>
<dbReference type="PANTHER" id="PTHR33630">
    <property type="entry name" value="CUTINASE RV1984C-RELATED-RELATED"/>
    <property type="match status" value="1"/>
</dbReference>
<evidence type="ECO:0000256" key="1">
    <source>
        <dbReference type="ARBA" id="ARBA00022801"/>
    </source>
</evidence>
<dbReference type="STRING" id="1408157.A0A1J7JLR4"/>
<dbReference type="AlphaFoldDB" id="A0A1J7JLR4"/>
<dbReference type="GO" id="GO:0052689">
    <property type="term" value="F:carboxylic ester hydrolase activity"/>
    <property type="evidence" value="ECO:0007669"/>
    <property type="project" value="UniProtKB-ARBA"/>
</dbReference>
<feature type="chain" id="PRO_5012769233" evidence="3">
    <location>
        <begin position="17"/>
        <end position="225"/>
    </location>
</feature>
<dbReference type="InterPro" id="IPR029058">
    <property type="entry name" value="AB_hydrolase_fold"/>
</dbReference>
<dbReference type="Pfam" id="PF01083">
    <property type="entry name" value="Cutinase"/>
    <property type="match status" value="1"/>
</dbReference>
<organism evidence="4 5">
    <name type="scientific">Coniochaeta ligniaria NRRL 30616</name>
    <dbReference type="NCBI Taxonomy" id="1408157"/>
    <lineage>
        <taxon>Eukaryota</taxon>
        <taxon>Fungi</taxon>
        <taxon>Dikarya</taxon>
        <taxon>Ascomycota</taxon>
        <taxon>Pezizomycotina</taxon>
        <taxon>Sordariomycetes</taxon>
        <taxon>Sordariomycetidae</taxon>
        <taxon>Coniochaetales</taxon>
        <taxon>Coniochaetaceae</taxon>
        <taxon>Coniochaeta</taxon>
    </lineage>
</organism>
<keyword evidence="5" id="KW-1185">Reference proteome</keyword>